<dbReference type="OrthoDB" id="7527071at2"/>
<evidence type="ECO:0000313" key="16">
    <source>
        <dbReference type="EMBL" id="TCO54075.1"/>
    </source>
</evidence>
<dbReference type="Pfam" id="PF13434">
    <property type="entry name" value="Lys_Orn_oxgnase"/>
    <property type="match status" value="1"/>
</dbReference>
<dbReference type="EMBL" id="SLWS01000009">
    <property type="protein sequence ID" value="TCO54075.1"/>
    <property type="molecule type" value="Genomic_DNA"/>
</dbReference>
<evidence type="ECO:0000256" key="10">
    <source>
        <dbReference type="ARBA" id="ARBA00023033"/>
    </source>
</evidence>
<dbReference type="RefSeq" id="WP_132123078.1">
    <property type="nucleotide sequence ID" value="NZ_SLWS01000009.1"/>
</dbReference>
<keyword evidence="7" id="KW-0274">FAD</keyword>
<evidence type="ECO:0000256" key="1">
    <source>
        <dbReference type="ARBA" id="ARBA00001974"/>
    </source>
</evidence>
<evidence type="ECO:0000256" key="6">
    <source>
        <dbReference type="ARBA" id="ARBA00022630"/>
    </source>
</evidence>
<dbReference type="Proteomes" id="UP000295680">
    <property type="component" value="Unassembled WGS sequence"/>
</dbReference>
<dbReference type="EC" id="1.14.13.59" evidence="4"/>
<dbReference type="GO" id="GO:0047091">
    <property type="term" value="F:L-lysine 6-monooxygenase (NADPH) activity"/>
    <property type="evidence" value="ECO:0007669"/>
    <property type="project" value="UniProtKB-EC"/>
</dbReference>
<name>A0A4R2JIW5_9PSEU</name>
<evidence type="ECO:0000256" key="8">
    <source>
        <dbReference type="ARBA" id="ARBA00022857"/>
    </source>
</evidence>
<comment type="similarity">
    <text evidence="3">Belongs to the lysine N(6)-hydroxylase/L-ornithine N(5)-oxygenase family.</text>
</comment>
<keyword evidence="8" id="KW-0521">NADP</keyword>
<reference evidence="16 17" key="1">
    <citation type="submission" date="2019-03" db="EMBL/GenBank/DDBJ databases">
        <title>Genomic Encyclopedia of Type Strains, Phase IV (KMG-IV): sequencing the most valuable type-strain genomes for metagenomic binning, comparative biology and taxonomic classification.</title>
        <authorList>
            <person name="Goeker M."/>
        </authorList>
    </citation>
    <scope>NUCLEOTIDE SEQUENCE [LARGE SCALE GENOMIC DNA]</scope>
    <source>
        <strain evidence="16 17">DSM 45934</strain>
    </source>
</reference>
<dbReference type="InterPro" id="IPR036188">
    <property type="entry name" value="FAD/NAD-bd_sf"/>
</dbReference>
<evidence type="ECO:0000256" key="9">
    <source>
        <dbReference type="ARBA" id="ARBA00023002"/>
    </source>
</evidence>
<dbReference type="AlphaFoldDB" id="A0A4R2JIW5"/>
<keyword evidence="17" id="KW-1185">Reference proteome</keyword>
<dbReference type="SUPFAM" id="SSF51905">
    <property type="entry name" value="FAD/NAD(P)-binding domain"/>
    <property type="match status" value="2"/>
</dbReference>
<organism evidence="16 17">
    <name type="scientific">Actinocrispum wychmicini</name>
    <dbReference type="NCBI Taxonomy" id="1213861"/>
    <lineage>
        <taxon>Bacteria</taxon>
        <taxon>Bacillati</taxon>
        <taxon>Actinomycetota</taxon>
        <taxon>Actinomycetes</taxon>
        <taxon>Pseudonocardiales</taxon>
        <taxon>Pseudonocardiaceae</taxon>
        <taxon>Actinocrispum</taxon>
    </lineage>
</organism>
<evidence type="ECO:0000256" key="3">
    <source>
        <dbReference type="ARBA" id="ARBA00007588"/>
    </source>
</evidence>
<dbReference type="PANTHER" id="PTHR42802">
    <property type="entry name" value="MONOOXYGENASE"/>
    <property type="match status" value="1"/>
</dbReference>
<proteinExistence type="inferred from homology"/>
<comment type="pathway">
    <text evidence="2">Siderophore biosynthesis.</text>
</comment>
<comment type="cofactor">
    <cofactor evidence="1">
        <name>FAD</name>
        <dbReference type="ChEBI" id="CHEBI:57692"/>
    </cofactor>
</comment>
<evidence type="ECO:0000256" key="14">
    <source>
        <dbReference type="ARBA" id="ARBA00032738"/>
    </source>
</evidence>
<dbReference type="GO" id="GO:0006879">
    <property type="term" value="P:intracellular iron ion homeostasis"/>
    <property type="evidence" value="ECO:0007669"/>
    <property type="project" value="TreeGrafter"/>
</dbReference>
<keyword evidence="9" id="KW-0560">Oxidoreductase</keyword>
<accession>A0A4R2JIW5</accession>
<evidence type="ECO:0000313" key="17">
    <source>
        <dbReference type="Proteomes" id="UP000295680"/>
    </source>
</evidence>
<evidence type="ECO:0000256" key="11">
    <source>
        <dbReference type="ARBA" id="ARBA00029939"/>
    </source>
</evidence>
<evidence type="ECO:0000256" key="7">
    <source>
        <dbReference type="ARBA" id="ARBA00022827"/>
    </source>
</evidence>
<sequence>MRNRDVELLAIGAGPANLALAVALEELAPDLAADSLVIERNQTVDWQPGVLVPWARSQVSFLKDLVSLRNPSSRFSFLKYLHSVGRLDEFINLGNLMPYRHEIAEYLRWVADSLPRVGVELDRHCVSVEPRRDSAGALTGWLTRLGDGTSIASRYLVIETADQPHVPRVFAGLDRRVIHSGEYRPRIAALSRDLPYRVAVVGGGQSAAEMFQALQHDLPGSDIAWIIRSVALKPRDTNKFRTELDSQAGTDSFFHAAAPAREQILRETRRTAYSGVTQPVLESLYEDRYLDRLNGRTDRRIITMTDITATEDTGDELVLDLTDRKTGKTTRLHRDLVFLGTGFTRDPPALVRRLAATLDIDQVKVTRQYRLALPEPSAAACYLQGGNEPTHGTADALPGNLAHRAAEITQDLLAHRTRR</sequence>
<dbReference type="PRINTS" id="PR00368">
    <property type="entry name" value="FADPNR"/>
</dbReference>
<keyword evidence="10" id="KW-0503">Monooxygenase</keyword>
<evidence type="ECO:0000256" key="13">
    <source>
        <dbReference type="ARBA" id="ARBA00032493"/>
    </source>
</evidence>
<evidence type="ECO:0000256" key="5">
    <source>
        <dbReference type="ARBA" id="ARBA00016406"/>
    </source>
</evidence>
<evidence type="ECO:0000256" key="4">
    <source>
        <dbReference type="ARBA" id="ARBA00013076"/>
    </source>
</evidence>
<dbReference type="Gene3D" id="3.50.50.60">
    <property type="entry name" value="FAD/NAD(P)-binding domain"/>
    <property type="match status" value="1"/>
</dbReference>
<dbReference type="PANTHER" id="PTHR42802:SF1">
    <property type="entry name" value="L-ORNITHINE N(5)-MONOOXYGENASE"/>
    <property type="match status" value="1"/>
</dbReference>
<gene>
    <name evidence="16" type="ORF">EV192_10955</name>
</gene>
<evidence type="ECO:0000256" key="15">
    <source>
        <dbReference type="ARBA" id="ARBA00048407"/>
    </source>
</evidence>
<protein>
    <recommendedName>
        <fullName evidence="5">L-lysine N6-monooxygenase MbtG</fullName>
        <ecNumber evidence="4">1.14.13.59</ecNumber>
    </recommendedName>
    <alternativeName>
        <fullName evidence="14">Lysine 6-N-hydroxylase</fullName>
    </alternativeName>
    <alternativeName>
        <fullName evidence="13">Lysine N6-hydroxylase</fullName>
    </alternativeName>
    <alternativeName>
        <fullName evidence="11">Lysine-N-oxygenase</fullName>
    </alternativeName>
    <alternativeName>
        <fullName evidence="12">Mycobactin synthase protein G</fullName>
    </alternativeName>
</protein>
<comment type="catalytic activity">
    <reaction evidence="15">
        <text>L-lysine + NADPH + O2 = N(6)-hydroxy-L-lysine + NADP(+) + H2O</text>
        <dbReference type="Rhea" id="RHEA:23228"/>
        <dbReference type="ChEBI" id="CHEBI:15377"/>
        <dbReference type="ChEBI" id="CHEBI:15379"/>
        <dbReference type="ChEBI" id="CHEBI:32551"/>
        <dbReference type="ChEBI" id="CHEBI:57783"/>
        <dbReference type="ChEBI" id="CHEBI:57820"/>
        <dbReference type="ChEBI" id="CHEBI:58349"/>
        <dbReference type="EC" id="1.14.13.59"/>
    </reaction>
</comment>
<comment type="caution">
    <text evidence="16">The sequence shown here is derived from an EMBL/GenBank/DDBJ whole genome shotgun (WGS) entry which is preliminary data.</text>
</comment>
<evidence type="ECO:0000256" key="12">
    <source>
        <dbReference type="ARBA" id="ARBA00031158"/>
    </source>
</evidence>
<keyword evidence="6" id="KW-0285">Flavoprotein</keyword>
<dbReference type="InterPro" id="IPR025700">
    <property type="entry name" value="Lys/Orn_oxygenase"/>
</dbReference>
<evidence type="ECO:0000256" key="2">
    <source>
        <dbReference type="ARBA" id="ARBA00004924"/>
    </source>
</evidence>